<organism evidence="2 3">
    <name type="scientific">Herminiimonas contaminans</name>
    <dbReference type="NCBI Taxonomy" id="1111140"/>
    <lineage>
        <taxon>Bacteria</taxon>
        <taxon>Pseudomonadati</taxon>
        <taxon>Pseudomonadota</taxon>
        <taxon>Betaproteobacteria</taxon>
        <taxon>Burkholderiales</taxon>
        <taxon>Oxalobacteraceae</taxon>
        <taxon>Herminiimonas</taxon>
    </lineage>
</organism>
<evidence type="ECO:0008006" key="4">
    <source>
        <dbReference type="Google" id="ProtNLM"/>
    </source>
</evidence>
<dbReference type="Proteomes" id="UP000657372">
    <property type="component" value="Unassembled WGS sequence"/>
</dbReference>
<evidence type="ECO:0000256" key="1">
    <source>
        <dbReference type="SAM" id="MobiDB-lite"/>
    </source>
</evidence>
<accession>A0ABS0EQV9</accession>
<feature type="region of interest" description="Disordered" evidence="1">
    <location>
        <begin position="670"/>
        <end position="704"/>
    </location>
</feature>
<comment type="caution">
    <text evidence="2">The sequence shown here is derived from an EMBL/GenBank/DDBJ whole genome shotgun (WGS) entry which is preliminary data.</text>
</comment>
<proteinExistence type="predicted"/>
<dbReference type="RefSeq" id="WP_195874994.1">
    <property type="nucleotide sequence ID" value="NZ_JADOEL010000003.1"/>
</dbReference>
<evidence type="ECO:0000313" key="3">
    <source>
        <dbReference type="Proteomes" id="UP000657372"/>
    </source>
</evidence>
<sequence>MSEAVLDPVPGADPVKPADRVVDAQEKALVADWNKRIEAALKRVEKEFKKFTENRKLMAGKQGTDEQKKMRANLHYANMASMLPQVYAKDPEFSVQPTLGVGPDNQEATRKFAATSEIVLKECLVKEANLKKHAKKQLRSTYTTSIGWLKCSWQEDRKKDPLILNQIKDTQDNINRLEMLLKELDDPSAAASHELQVAQLKQTMAGLETQQEVTIARGLALDFLMSEDVVIIDESVRSITDYPRASAIAHRVWMTVDQYKMRFGCEPKKAKSFCETNGVMGDAAGNLDATLVCVWEIWSQDDNRIYYLCTGEEGFCENPKSPEWTGKRWFPFFLCAFNEIDGAFYPMSDVELTAQLVEEYNKNREDFVRDRKGCLPVNIARKGGSLKDEDLNNIKNREGSDLIMVEGVPGTKLSDEIFVGQLGNLQAQNYDTTPSRQDMEQMLGGGDAARGSVLKAKTATEAEIVSQGLRGRSAERQDVIEDMLNELGPYALEICLRKMSVEEVRLIAGKDAEWPSMSIDGIFNLVKVEVRGGSTGKPDRLQEQDRWTKLLPVIKEAVEQVAKLREAGQDQMANVVIELTRETLRRFDERIDIEQFLPPPATGDDDPAVLKQQLVTMQQQLKMAMDAAKEANDKLQKGYVEAATQIATSADPLVAAAAFTSALQQVTGEGIQPAGPDLNIAPATPSEMQPPAAPMVSPEPSQLQ</sequence>
<reference evidence="2 3" key="1">
    <citation type="submission" date="2020-11" db="EMBL/GenBank/DDBJ databases">
        <title>WGS of Herminiimonas contaminans strain Marseille-Q4544 isolated from planarians Schmidtea mediterranea.</title>
        <authorList>
            <person name="Kangale L."/>
        </authorList>
    </citation>
    <scope>NUCLEOTIDE SEQUENCE [LARGE SCALE GENOMIC DNA]</scope>
    <source>
        <strain evidence="2 3">Marseille-Q4544</strain>
    </source>
</reference>
<evidence type="ECO:0000313" key="2">
    <source>
        <dbReference type="EMBL" id="MBF8177240.1"/>
    </source>
</evidence>
<protein>
    <recommendedName>
        <fullName evidence="4">Portal protein</fullName>
    </recommendedName>
</protein>
<dbReference type="EMBL" id="JADOEL010000003">
    <property type="protein sequence ID" value="MBF8177240.1"/>
    <property type="molecule type" value="Genomic_DNA"/>
</dbReference>
<name>A0ABS0EQV9_9BURK</name>
<keyword evidence="3" id="KW-1185">Reference proteome</keyword>
<gene>
    <name evidence="2" type="ORF">IXC47_06065</name>
</gene>